<evidence type="ECO:0000256" key="1">
    <source>
        <dbReference type="SAM" id="MobiDB-lite"/>
    </source>
</evidence>
<gene>
    <name evidence="2" type="ORF">WA026_023510</name>
</gene>
<accession>A0AAW1UEY5</accession>
<protein>
    <submittedName>
        <fullName evidence="2">Uncharacterized protein</fullName>
    </submittedName>
</protein>
<feature type="region of interest" description="Disordered" evidence="1">
    <location>
        <begin position="54"/>
        <end position="74"/>
    </location>
</feature>
<organism evidence="2 3">
    <name type="scientific">Henosepilachna vigintioctopunctata</name>
    <dbReference type="NCBI Taxonomy" id="420089"/>
    <lineage>
        <taxon>Eukaryota</taxon>
        <taxon>Metazoa</taxon>
        <taxon>Ecdysozoa</taxon>
        <taxon>Arthropoda</taxon>
        <taxon>Hexapoda</taxon>
        <taxon>Insecta</taxon>
        <taxon>Pterygota</taxon>
        <taxon>Neoptera</taxon>
        <taxon>Endopterygota</taxon>
        <taxon>Coleoptera</taxon>
        <taxon>Polyphaga</taxon>
        <taxon>Cucujiformia</taxon>
        <taxon>Coccinelloidea</taxon>
        <taxon>Coccinellidae</taxon>
        <taxon>Epilachninae</taxon>
        <taxon>Epilachnini</taxon>
        <taxon>Henosepilachna</taxon>
    </lineage>
</organism>
<comment type="caution">
    <text evidence="2">The sequence shown here is derived from an EMBL/GenBank/DDBJ whole genome shotgun (WGS) entry which is preliminary data.</text>
</comment>
<keyword evidence="3" id="KW-1185">Reference proteome</keyword>
<dbReference type="EMBL" id="JARQZJ010000055">
    <property type="protein sequence ID" value="KAK9878717.1"/>
    <property type="molecule type" value="Genomic_DNA"/>
</dbReference>
<sequence>MMFFELNCPNFTNTKLCSSTCAPNVLSDKFSCHEVCFWILNEYVKTKLDFAQKPRSTTNTKSTKNEIGKNNDPAYFPKRESHMAKAFNKENFDVYLPPENLESCMNIG</sequence>
<name>A0AAW1UEY5_9CUCU</name>
<evidence type="ECO:0000313" key="2">
    <source>
        <dbReference type="EMBL" id="KAK9878717.1"/>
    </source>
</evidence>
<evidence type="ECO:0000313" key="3">
    <source>
        <dbReference type="Proteomes" id="UP001431783"/>
    </source>
</evidence>
<reference evidence="2 3" key="1">
    <citation type="submission" date="2023-03" db="EMBL/GenBank/DDBJ databases">
        <title>Genome insight into feeding habits of ladybird beetles.</title>
        <authorList>
            <person name="Li H.-S."/>
            <person name="Huang Y.-H."/>
            <person name="Pang H."/>
        </authorList>
    </citation>
    <scope>NUCLEOTIDE SEQUENCE [LARGE SCALE GENOMIC DNA]</scope>
    <source>
        <strain evidence="2">SYSU_2023b</strain>
        <tissue evidence="2">Whole body</tissue>
    </source>
</reference>
<dbReference type="Proteomes" id="UP001431783">
    <property type="component" value="Unassembled WGS sequence"/>
</dbReference>
<dbReference type="AlphaFoldDB" id="A0AAW1UEY5"/>
<proteinExistence type="predicted"/>